<gene>
    <name evidence="1" type="ORF">OUZ56_031203</name>
</gene>
<sequence>MPNRIVHVLTSTESGGERKVIDMEGEGGGGERRDGMEESLYVLITYVVEKDGEENGGLWQ</sequence>
<name>A0ABQ9ZUR2_9CRUS</name>
<proteinExistence type="predicted"/>
<organism evidence="1 2">
    <name type="scientific">Daphnia magna</name>
    <dbReference type="NCBI Taxonomy" id="35525"/>
    <lineage>
        <taxon>Eukaryota</taxon>
        <taxon>Metazoa</taxon>
        <taxon>Ecdysozoa</taxon>
        <taxon>Arthropoda</taxon>
        <taxon>Crustacea</taxon>
        <taxon>Branchiopoda</taxon>
        <taxon>Diplostraca</taxon>
        <taxon>Cladocera</taxon>
        <taxon>Anomopoda</taxon>
        <taxon>Daphniidae</taxon>
        <taxon>Daphnia</taxon>
    </lineage>
</organism>
<accession>A0ABQ9ZUR2</accession>
<dbReference type="EMBL" id="JAOYFB010000005">
    <property type="protein sequence ID" value="KAK4016254.1"/>
    <property type="molecule type" value="Genomic_DNA"/>
</dbReference>
<evidence type="ECO:0000313" key="1">
    <source>
        <dbReference type="EMBL" id="KAK4016254.1"/>
    </source>
</evidence>
<keyword evidence="2" id="KW-1185">Reference proteome</keyword>
<evidence type="ECO:0000313" key="2">
    <source>
        <dbReference type="Proteomes" id="UP001234178"/>
    </source>
</evidence>
<reference evidence="1 2" key="1">
    <citation type="journal article" date="2023" name="Nucleic Acids Res.">
        <title>The hologenome of Daphnia magna reveals possible DNA methylation and microbiome-mediated evolution of the host genome.</title>
        <authorList>
            <person name="Chaturvedi A."/>
            <person name="Li X."/>
            <person name="Dhandapani V."/>
            <person name="Marshall H."/>
            <person name="Kissane S."/>
            <person name="Cuenca-Cambronero M."/>
            <person name="Asole G."/>
            <person name="Calvet F."/>
            <person name="Ruiz-Romero M."/>
            <person name="Marangio P."/>
            <person name="Guigo R."/>
            <person name="Rago D."/>
            <person name="Mirbahai L."/>
            <person name="Eastwood N."/>
            <person name="Colbourne J.K."/>
            <person name="Zhou J."/>
            <person name="Mallon E."/>
            <person name="Orsini L."/>
        </authorList>
    </citation>
    <scope>NUCLEOTIDE SEQUENCE [LARGE SCALE GENOMIC DNA]</scope>
    <source>
        <strain evidence="1">LRV0_1</strain>
    </source>
</reference>
<dbReference type="Proteomes" id="UP001234178">
    <property type="component" value="Unassembled WGS sequence"/>
</dbReference>
<protein>
    <submittedName>
        <fullName evidence="1">Uncharacterized protein</fullName>
    </submittedName>
</protein>
<comment type="caution">
    <text evidence="1">The sequence shown here is derived from an EMBL/GenBank/DDBJ whole genome shotgun (WGS) entry which is preliminary data.</text>
</comment>